<accession>Q3APR3</accession>
<evidence type="ECO:0000313" key="1">
    <source>
        <dbReference type="EMBL" id="ABB29012.1"/>
    </source>
</evidence>
<dbReference type="AlphaFoldDB" id="Q3APR3"/>
<gene>
    <name evidence="1" type="ordered locus">Cag_1761</name>
</gene>
<dbReference type="eggNOG" id="ENOG50333G5">
    <property type="taxonomic scope" value="Bacteria"/>
</dbReference>
<evidence type="ECO:0008006" key="2">
    <source>
        <dbReference type="Google" id="ProtNLM"/>
    </source>
</evidence>
<reference evidence="1" key="1">
    <citation type="submission" date="2005-08" db="EMBL/GenBank/DDBJ databases">
        <title>Complete sequence of Chlorobium chlorochromatii CaD3.</title>
        <authorList>
            <person name="Copeland A."/>
            <person name="Lucas S."/>
            <person name="Lapidus A."/>
            <person name="Barry K."/>
            <person name="Detter J.C."/>
            <person name="Glavina T."/>
            <person name="Hammon N."/>
            <person name="Israni S."/>
            <person name="Pitluck S."/>
            <person name="Bryant D."/>
            <person name="Schmutz J."/>
            <person name="Larimer F."/>
            <person name="Land M."/>
            <person name="Kyrpides N."/>
            <person name="Ivanova N."/>
            <person name="Richardson P."/>
        </authorList>
    </citation>
    <scope>NUCLEOTIDE SEQUENCE [LARGE SCALE GENOMIC DNA]</scope>
    <source>
        <strain evidence="1">CaD3</strain>
    </source>
</reference>
<dbReference type="OrthoDB" id="597091at2"/>
<name>Q3APR3_CHLCH</name>
<proteinExistence type="predicted"/>
<sequence>MSKQLALCWRYHAGNNALIWQIMFTESGLLVGQKRLVAEKKALFFALNETSGEVAVDDFVLMEHGEDSTIPAGEGWFTGIVTTRHALTYCYATAPESPEHLGMWAIDFREGKVVWSKAGASFVAHSKNAILAVATTFFAGFPERHFVLLEPTTGNEQPATLTIEQVNAIRAAAEPEEVRQGVMMPDLANELLLAAFPIITEHVGNKQLLCCELLTHGNWLIATLHYPSATPNCCDSYLAMWQGDTLRYHDYMEQAATRPLLNSVIVHNKHLFYIKAKNELCCLCLSTHHANHTDA</sequence>
<dbReference type="EMBL" id="CP000108">
    <property type="protein sequence ID" value="ABB29012.1"/>
    <property type="molecule type" value="Genomic_DNA"/>
</dbReference>
<protein>
    <recommendedName>
        <fullName evidence="2">DUF4905 domain-containing protein</fullName>
    </recommendedName>
</protein>
<dbReference type="HOGENOM" id="CLU_985878_0_0_10"/>
<dbReference type="KEGG" id="cch:Cag_1761"/>
<dbReference type="STRING" id="340177.Cag_1761"/>
<organism evidence="1">
    <name type="scientific">Chlorobium chlorochromatii (strain CaD3)</name>
    <dbReference type="NCBI Taxonomy" id="340177"/>
    <lineage>
        <taxon>Bacteria</taxon>
        <taxon>Pseudomonadati</taxon>
        <taxon>Chlorobiota</taxon>
        <taxon>Chlorobiia</taxon>
        <taxon>Chlorobiales</taxon>
        <taxon>Chlorobiaceae</taxon>
        <taxon>Chlorobium/Pelodictyon group</taxon>
        <taxon>Chlorobium</taxon>
    </lineage>
</organism>